<protein>
    <recommendedName>
        <fullName evidence="12">NADH-quinone oxidoreductase subunit A</fullName>
        <ecNumber evidence="12">7.1.1.-</ecNumber>
    </recommendedName>
    <alternativeName>
        <fullName evidence="12">NADH dehydrogenase I subunit A</fullName>
    </alternativeName>
    <alternativeName>
        <fullName evidence="12">NDH-1 subunit A</fullName>
    </alternativeName>
    <alternativeName>
        <fullName evidence="12">NUO1</fullName>
    </alternativeName>
</protein>
<keyword evidence="3 12" id="KW-0813">Transport</keyword>
<evidence type="ECO:0000313" key="15">
    <source>
        <dbReference type="Proteomes" id="UP000663720"/>
    </source>
</evidence>
<evidence type="ECO:0000256" key="8">
    <source>
        <dbReference type="ARBA" id="ARBA00022989"/>
    </source>
</evidence>
<keyword evidence="8 12" id="KW-1133">Transmembrane helix</keyword>
<organism evidence="14 15">
    <name type="scientific">Desulfonema limicola</name>
    <dbReference type="NCBI Taxonomy" id="45656"/>
    <lineage>
        <taxon>Bacteria</taxon>
        <taxon>Pseudomonadati</taxon>
        <taxon>Thermodesulfobacteriota</taxon>
        <taxon>Desulfobacteria</taxon>
        <taxon>Desulfobacterales</taxon>
        <taxon>Desulfococcaceae</taxon>
        <taxon>Desulfonema</taxon>
    </lineage>
</organism>
<comment type="function">
    <text evidence="12">NDH-1 shuttles electrons from NADH, via FMN and iron-sulfur (Fe-S) centers, to quinones in the respiratory chain. The immediate electron acceptor for the enzyme in this species is believed to be ubiquinone. Couples the redox reaction to proton translocation (for every two electrons transferred, four hydrogen ions are translocated across the cytoplasmic membrane), and thus conserves the redox energy in a proton gradient.</text>
</comment>
<accession>A0A975B7D8</accession>
<dbReference type="Pfam" id="PF00507">
    <property type="entry name" value="Oxidored_q4"/>
    <property type="match status" value="1"/>
</dbReference>
<keyword evidence="5 12" id="KW-0812">Transmembrane</keyword>
<gene>
    <name evidence="12 14" type="primary">nuoA</name>
    <name evidence="14" type="ORF">dnl_25260</name>
</gene>
<dbReference type="InterPro" id="IPR000440">
    <property type="entry name" value="NADH_UbQ/plastoQ_OxRdtase_su3"/>
</dbReference>
<dbReference type="GO" id="GO:0030964">
    <property type="term" value="C:NADH dehydrogenase complex"/>
    <property type="evidence" value="ECO:0007669"/>
    <property type="project" value="TreeGrafter"/>
</dbReference>
<dbReference type="HAMAP" id="MF_01394">
    <property type="entry name" value="NDH1_NuoA"/>
    <property type="match status" value="1"/>
</dbReference>
<dbReference type="InterPro" id="IPR038430">
    <property type="entry name" value="NDAH_ubi_oxred_su3_sf"/>
</dbReference>
<dbReference type="GO" id="GO:0005886">
    <property type="term" value="C:plasma membrane"/>
    <property type="evidence" value="ECO:0007669"/>
    <property type="project" value="UniProtKB-SubCell"/>
</dbReference>
<evidence type="ECO:0000256" key="6">
    <source>
        <dbReference type="ARBA" id="ARBA00022719"/>
    </source>
</evidence>
<keyword evidence="10 12" id="KW-0830">Ubiquinone</keyword>
<comment type="catalytic activity">
    <reaction evidence="12 13">
        <text>a quinone + NADH + 5 H(+)(in) = a quinol + NAD(+) + 4 H(+)(out)</text>
        <dbReference type="Rhea" id="RHEA:57888"/>
        <dbReference type="ChEBI" id="CHEBI:15378"/>
        <dbReference type="ChEBI" id="CHEBI:24646"/>
        <dbReference type="ChEBI" id="CHEBI:57540"/>
        <dbReference type="ChEBI" id="CHEBI:57945"/>
        <dbReference type="ChEBI" id="CHEBI:132124"/>
    </reaction>
</comment>
<evidence type="ECO:0000256" key="9">
    <source>
        <dbReference type="ARBA" id="ARBA00023027"/>
    </source>
</evidence>
<dbReference type="GO" id="GO:0008137">
    <property type="term" value="F:NADH dehydrogenase (ubiquinone) activity"/>
    <property type="evidence" value="ECO:0007669"/>
    <property type="project" value="InterPro"/>
</dbReference>
<dbReference type="RefSeq" id="WP_207691899.1">
    <property type="nucleotide sequence ID" value="NZ_CP061799.1"/>
</dbReference>
<dbReference type="PANTHER" id="PTHR11058:SF21">
    <property type="entry name" value="NADH-QUINONE OXIDOREDUCTASE SUBUNIT A"/>
    <property type="match status" value="1"/>
</dbReference>
<evidence type="ECO:0000313" key="14">
    <source>
        <dbReference type="EMBL" id="QTA80230.1"/>
    </source>
</evidence>
<dbReference type="KEGG" id="dli:dnl_25260"/>
<keyword evidence="4 12" id="KW-1003">Cell membrane</keyword>
<evidence type="ECO:0000256" key="2">
    <source>
        <dbReference type="ARBA" id="ARBA00008472"/>
    </source>
</evidence>
<dbReference type="Gene3D" id="1.20.58.1610">
    <property type="entry name" value="NADH:ubiquinone/plastoquinone oxidoreductase, chain 3"/>
    <property type="match status" value="1"/>
</dbReference>
<name>A0A975B7D8_9BACT</name>
<keyword evidence="6 12" id="KW-0874">Quinone</keyword>
<proteinExistence type="inferred from homology"/>
<reference evidence="14" key="1">
    <citation type="journal article" date="2021" name="Microb. Physiol.">
        <title>Proteogenomic Insights into the Physiology of Marine, Sulfate-Reducing, Filamentous Desulfonema limicola and Desulfonema magnum.</title>
        <authorList>
            <person name="Schnaars V."/>
            <person name="Wohlbrand L."/>
            <person name="Scheve S."/>
            <person name="Hinrichs C."/>
            <person name="Reinhardt R."/>
            <person name="Rabus R."/>
        </authorList>
    </citation>
    <scope>NUCLEOTIDE SEQUENCE</scope>
    <source>
        <strain evidence="14">5ac10</strain>
    </source>
</reference>
<evidence type="ECO:0000256" key="4">
    <source>
        <dbReference type="ARBA" id="ARBA00022475"/>
    </source>
</evidence>
<dbReference type="EMBL" id="CP061799">
    <property type="protein sequence ID" value="QTA80230.1"/>
    <property type="molecule type" value="Genomic_DNA"/>
</dbReference>
<evidence type="ECO:0000256" key="10">
    <source>
        <dbReference type="ARBA" id="ARBA00023075"/>
    </source>
</evidence>
<keyword evidence="11 12" id="KW-0472">Membrane</keyword>
<evidence type="ECO:0000256" key="7">
    <source>
        <dbReference type="ARBA" id="ARBA00022967"/>
    </source>
</evidence>
<dbReference type="AlphaFoldDB" id="A0A975B7D8"/>
<dbReference type="Proteomes" id="UP000663720">
    <property type="component" value="Chromosome"/>
</dbReference>
<evidence type="ECO:0000256" key="11">
    <source>
        <dbReference type="ARBA" id="ARBA00023136"/>
    </source>
</evidence>
<evidence type="ECO:0000256" key="13">
    <source>
        <dbReference type="RuleBase" id="RU003639"/>
    </source>
</evidence>
<keyword evidence="15" id="KW-1185">Reference proteome</keyword>
<dbReference type="InterPro" id="IPR023043">
    <property type="entry name" value="NAD(P)H_OxRDtase_bac/plastid"/>
</dbReference>
<feature type="transmembrane region" description="Helical" evidence="12">
    <location>
        <begin position="20"/>
        <end position="42"/>
    </location>
</feature>
<dbReference type="PANTHER" id="PTHR11058">
    <property type="entry name" value="NADH-UBIQUINONE OXIDOREDUCTASE CHAIN 3"/>
    <property type="match status" value="1"/>
</dbReference>
<comment type="similarity">
    <text evidence="2 12 13">Belongs to the complex I subunit 3 family.</text>
</comment>
<evidence type="ECO:0000256" key="5">
    <source>
        <dbReference type="ARBA" id="ARBA00022692"/>
    </source>
</evidence>
<evidence type="ECO:0000256" key="12">
    <source>
        <dbReference type="HAMAP-Rule" id="MF_01394"/>
    </source>
</evidence>
<evidence type="ECO:0000256" key="3">
    <source>
        <dbReference type="ARBA" id="ARBA00022448"/>
    </source>
</evidence>
<dbReference type="EC" id="7.1.1.-" evidence="12"/>
<feature type="transmembrane region" description="Helical" evidence="12">
    <location>
        <begin position="72"/>
        <end position="95"/>
    </location>
</feature>
<dbReference type="GO" id="GO:0048038">
    <property type="term" value="F:quinone binding"/>
    <property type="evidence" value="ECO:0007669"/>
    <property type="project" value="UniProtKB-KW"/>
</dbReference>
<dbReference type="GO" id="GO:0050136">
    <property type="term" value="F:NADH dehydrogenase (quinone) (non-electrogenic) activity"/>
    <property type="evidence" value="ECO:0007669"/>
    <property type="project" value="UniProtKB-UniRule"/>
</dbReference>
<feature type="transmembrane region" description="Helical" evidence="12">
    <location>
        <begin position="101"/>
        <end position="122"/>
    </location>
</feature>
<keyword evidence="7 12" id="KW-1278">Translocase</keyword>
<comment type="subcellular location">
    <subcellularLocation>
        <location evidence="12 13">Cell membrane</location>
        <topology evidence="12 13">Multi-pass membrane protein</topology>
    </subcellularLocation>
    <subcellularLocation>
        <location evidence="1">Membrane</location>
        <topology evidence="1">Multi-pass membrane protein</topology>
    </subcellularLocation>
</comment>
<evidence type="ECO:0000256" key="1">
    <source>
        <dbReference type="ARBA" id="ARBA00004141"/>
    </source>
</evidence>
<sequence length="136" mass="15278">MQPITDSGAFSPWEPGIFSLSIYTVIVLVLISILFFLSSWLGEKKPGTEKLRAYESGIIPTGSARLRYPVPFFLVAIFFLLFDVEGAYIFSWAVACKSLGWAGWMQITFFIIVLLAGLIYIWKKGGLEWGPCLKKD</sequence>
<comment type="subunit">
    <text evidence="12">NDH-1 is composed of 14 different subunits. Subunits NuoA, H, J, K, L, M, N constitute the membrane sector of the complex.</text>
</comment>
<keyword evidence="9 12" id="KW-0520">NAD</keyword>